<reference evidence="3 4" key="1">
    <citation type="submission" date="2018-11" db="EMBL/GenBank/DDBJ databases">
        <authorList>
            <person name="Lopez-Roques C."/>
            <person name="Donnadieu C."/>
            <person name="Bouchez O."/>
            <person name="Klopp C."/>
            <person name="Cabau C."/>
            <person name="Zahm M."/>
        </authorList>
    </citation>
    <scope>NUCLEOTIDE SEQUENCE [LARGE SCALE GENOMIC DNA]</scope>
    <source>
        <strain evidence="3">RS831</strain>
        <tissue evidence="3">Whole body</tissue>
    </source>
</reference>
<protein>
    <submittedName>
        <fullName evidence="3">Uncharacterized protein</fullName>
    </submittedName>
</protein>
<dbReference type="Proteomes" id="UP000283210">
    <property type="component" value="Chromosome 22"/>
</dbReference>
<evidence type="ECO:0000256" key="2">
    <source>
        <dbReference type="SAM" id="Phobius"/>
    </source>
</evidence>
<keyword evidence="2" id="KW-1133">Transmembrane helix</keyword>
<feature type="region of interest" description="Disordered" evidence="1">
    <location>
        <begin position="21"/>
        <end position="42"/>
    </location>
</feature>
<feature type="transmembrane region" description="Helical" evidence="2">
    <location>
        <begin position="50"/>
        <end position="73"/>
    </location>
</feature>
<keyword evidence="2" id="KW-0812">Transmembrane</keyword>
<evidence type="ECO:0000256" key="1">
    <source>
        <dbReference type="SAM" id="MobiDB-lite"/>
    </source>
</evidence>
<reference evidence="3 4" key="2">
    <citation type="submission" date="2019-01" db="EMBL/GenBank/DDBJ databases">
        <title>A chromosome length genome reference of the Java medaka (oryzias javanicus).</title>
        <authorList>
            <person name="Herpin A."/>
            <person name="Takehana Y."/>
            <person name="Naruse K."/>
            <person name="Ansai S."/>
            <person name="Kawaguchi M."/>
        </authorList>
    </citation>
    <scope>NUCLEOTIDE SEQUENCE [LARGE SCALE GENOMIC DNA]</scope>
    <source>
        <strain evidence="3">RS831</strain>
        <tissue evidence="3">Whole body</tissue>
    </source>
</reference>
<keyword evidence="2" id="KW-0472">Membrane</keyword>
<name>A0A437C4D8_ORYJA</name>
<organism evidence="3 4">
    <name type="scientific">Oryzias javanicus</name>
    <name type="common">Javanese ricefish</name>
    <name type="synonym">Aplocheilus javanicus</name>
    <dbReference type="NCBI Taxonomy" id="123683"/>
    <lineage>
        <taxon>Eukaryota</taxon>
        <taxon>Metazoa</taxon>
        <taxon>Chordata</taxon>
        <taxon>Craniata</taxon>
        <taxon>Vertebrata</taxon>
        <taxon>Euteleostomi</taxon>
        <taxon>Actinopterygii</taxon>
        <taxon>Neopterygii</taxon>
        <taxon>Teleostei</taxon>
        <taxon>Neoteleostei</taxon>
        <taxon>Acanthomorphata</taxon>
        <taxon>Ovalentaria</taxon>
        <taxon>Atherinomorphae</taxon>
        <taxon>Beloniformes</taxon>
        <taxon>Adrianichthyidae</taxon>
        <taxon>Oryziinae</taxon>
        <taxon>Oryzias</taxon>
    </lineage>
</organism>
<dbReference type="EMBL" id="CM012458">
    <property type="protein sequence ID" value="RVE57537.1"/>
    <property type="molecule type" value="Genomic_DNA"/>
</dbReference>
<accession>A0A437C4D8</accession>
<dbReference type="AlphaFoldDB" id="A0A437C4D8"/>
<proteinExistence type="predicted"/>
<keyword evidence="4" id="KW-1185">Reference proteome</keyword>
<sequence length="74" mass="8178">MDLLCGSAPCPRLQILEMMKSKPCKTPPPNPNSSASDRIGVRPPRPPLRWILTCGLCILISSFLLFSGVSLLWR</sequence>
<evidence type="ECO:0000313" key="4">
    <source>
        <dbReference type="Proteomes" id="UP000283210"/>
    </source>
</evidence>
<evidence type="ECO:0000313" key="3">
    <source>
        <dbReference type="EMBL" id="RVE57537.1"/>
    </source>
</evidence>
<gene>
    <name evidence="3" type="ORF">OJAV_G00217430</name>
</gene>